<evidence type="ECO:0000313" key="3">
    <source>
        <dbReference type="Proteomes" id="UP000054404"/>
    </source>
</evidence>
<sequence length="176" mass="18836">MSAIFLIGAPGTGKSAVVGELAKLGFTAADVDAAVAAAHGYSLEDFYVLLAPEQRKVLVAEALSDFLDDVDSDPAGRWALAIPSDALGDSLDDPEHVPVRERLRVGTVVKLTADLSTLVTRNGLIGQRSATLVMPRKEFRLMLGARDEVYDAVADRIYDTTRRDVAELAKELVGLV</sequence>
<gene>
    <name evidence="1" type="primary">aroK</name>
    <name evidence="1" type="ORF">AQZ59_00282</name>
    <name evidence="2" type="ORF">QP858_01205</name>
</gene>
<name>A0A0W1KMV9_9ACTO</name>
<keyword evidence="3" id="KW-1185">Reference proteome</keyword>
<dbReference type="SUPFAM" id="SSF52540">
    <property type="entry name" value="P-loop containing nucleoside triphosphate hydrolases"/>
    <property type="match status" value="1"/>
</dbReference>
<evidence type="ECO:0000313" key="1">
    <source>
        <dbReference type="EMBL" id="KTF04975.1"/>
    </source>
</evidence>
<dbReference type="InterPro" id="IPR027417">
    <property type="entry name" value="P-loop_NTPase"/>
</dbReference>
<accession>A0A0W1KMV9</accession>
<evidence type="ECO:0000313" key="2">
    <source>
        <dbReference type="EMBL" id="MDK8601080.1"/>
    </source>
</evidence>
<proteinExistence type="predicted"/>
<comment type="caution">
    <text evidence="1">The sequence shown here is derived from an EMBL/GenBank/DDBJ whole genome shotgun (WGS) entry which is preliminary data.</text>
</comment>
<keyword evidence="1" id="KW-0418">Kinase</keyword>
<dbReference type="STRING" id="59561.AQZ59_00282"/>
<dbReference type="Gene3D" id="3.40.50.300">
    <property type="entry name" value="P-loop containing nucleotide triphosphate hydrolases"/>
    <property type="match status" value="1"/>
</dbReference>
<dbReference type="Proteomes" id="UP000054404">
    <property type="component" value="Unassembled WGS sequence"/>
</dbReference>
<reference evidence="2" key="2">
    <citation type="submission" date="2023-05" db="EMBL/GenBank/DDBJ databases">
        <title>Genomic Catalog of Human Bladder Bacteria.</title>
        <authorList>
            <person name="Du J."/>
        </authorList>
    </citation>
    <scope>NUCLEOTIDE SEQUENCE</scope>
    <source>
        <strain evidence="2">UMB1304A</strain>
    </source>
</reference>
<protein>
    <submittedName>
        <fullName evidence="1">Shikimate kinase</fullName>
        <ecNumber evidence="1">2.7.1.71</ecNumber>
    </submittedName>
</protein>
<dbReference type="OrthoDB" id="3267825at2"/>
<organism evidence="1 3">
    <name type="scientific">Trueperella bernardiae</name>
    <dbReference type="NCBI Taxonomy" id="59561"/>
    <lineage>
        <taxon>Bacteria</taxon>
        <taxon>Bacillati</taxon>
        <taxon>Actinomycetota</taxon>
        <taxon>Actinomycetes</taxon>
        <taxon>Actinomycetales</taxon>
        <taxon>Actinomycetaceae</taxon>
        <taxon>Trueperella</taxon>
    </lineage>
</organism>
<dbReference type="EMBL" id="JASPDQ010000002">
    <property type="protein sequence ID" value="MDK8601080.1"/>
    <property type="molecule type" value="Genomic_DNA"/>
</dbReference>
<dbReference type="PATRIC" id="fig|59561.3.peg.278"/>
<dbReference type="PRINTS" id="PR01100">
    <property type="entry name" value="SHIKIMTKNASE"/>
</dbReference>
<dbReference type="RefSeq" id="WP_062612436.1">
    <property type="nucleotide sequence ID" value="NZ_CALTZF010000001.1"/>
</dbReference>
<reference evidence="1 3" key="1">
    <citation type="submission" date="2015-11" db="EMBL/GenBank/DDBJ databases">
        <title>Draft Genome Sequence of the Type Strain Trueperella bernardiae LCDC 89-0504T, Isolated from Blood Culture.</title>
        <authorList>
            <person name="Bernier A.-M."/>
            <person name="Bernard K."/>
        </authorList>
    </citation>
    <scope>NUCLEOTIDE SEQUENCE [LARGE SCALE GENOMIC DNA]</scope>
    <source>
        <strain evidence="1 3">LCDC 89-0504</strain>
    </source>
</reference>
<dbReference type="EMBL" id="LNIZ01000001">
    <property type="protein sequence ID" value="KTF04975.1"/>
    <property type="molecule type" value="Genomic_DNA"/>
</dbReference>
<dbReference type="Proteomes" id="UP001225576">
    <property type="component" value="Unassembled WGS sequence"/>
</dbReference>
<dbReference type="AlphaFoldDB" id="A0A0W1KMV9"/>
<dbReference type="GO" id="GO:0004765">
    <property type="term" value="F:shikimate kinase activity"/>
    <property type="evidence" value="ECO:0007669"/>
    <property type="project" value="UniProtKB-EC"/>
</dbReference>
<keyword evidence="1" id="KW-0808">Transferase</keyword>
<dbReference type="EC" id="2.7.1.71" evidence="1"/>